<dbReference type="GeneID" id="31014892"/>
<dbReference type="STRING" id="236234.A0A1J9QXA5"/>
<feature type="domain" description="FAD-binding" evidence="4">
    <location>
        <begin position="11"/>
        <end position="363"/>
    </location>
</feature>
<gene>
    <name evidence="5" type="ORF">BKCO1_3400016</name>
</gene>
<accession>A0A1J9QXA5</accession>
<sequence>MASSNPQTRHILISGAGIAGPVLAFWLHRAGNIQCTIVERSPAPRTTGQQVDIRGEALEIVRRMGLEDAVRSATVQERGMAIVDGAGKHVAEFGSQEGAEGGKSFTADVEILRGELARVLYEATKGVEGVEYVWGNSIAGVTEVDGGVVVRFAKELGHGEEQRPERQFDLVVAADGMNSKTRGLVFDDADALKDLGQHMAYFTILPAPSDTRWATWYNAPRGRLVFLRPDLDRNRVGAYLAVTNNDDVPRNYLQLSVPEQMKMWDDLFRDAGGESQRAIRGMYACDDFYMQQIAQVKMPRWTKGRVALLGDAGYCPSPITGKGTSLAIIGAYVLAGELSKHRADHEAALAAYEDVMRPVVEKAQKIGPGAPAIANPQTQWGISILNGFLGAVSWTGLAGWFQGFLLSDKLIDLPPYDM</sequence>
<dbReference type="Gene3D" id="3.30.9.10">
    <property type="entry name" value="D-Amino Acid Oxidase, subunit A, domain 2"/>
    <property type="match status" value="1"/>
</dbReference>
<dbReference type="Gene3D" id="3.50.50.60">
    <property type="entry name" value="FAD/NAD(P)-binding domain"/>
    <property type="match status" value="1"/>
</dbReference>
<dbReference type="AlphaFoldDB" id="A0A1J9QXA5"/>
<keyword evidence="5" id="KW-0503">Monooxygenase</keyword>
<protein>
    <submittedName>
        <fullName evidence="5">Monooxygenase fad-binding protein</fullName>
    </submittedName>
</protein>
<proteinExistence type="predicted"/>
<dbReference type="GO" id="GO:0004497">
    <property type="term" value="F:monooxygenase activity"/>
    <property type="evidence" value="ECO:0007669"/>
    <property type="project" value="UniProtKB-KW"/>
</dbReference>
<dbReference type="EMBL" id="MNUE01000034">
    <property type="protein sequence ID" value="OJD33017.1"/>
    <property type="molecule type" value="Genomic_DNA"/>
</dbReference>
<evidence type="ECO:0000256" key="3">
    <source>
        <dbReference type="ARBA" id="ARBA00023002"/>
    </source>
</evidence>
<dbReference type="Proteomes" id="UP000183809">
    <property type="component" value="Unassembled WGS sequence"/>
</dbReference>
<keyword evidence="1" id="KW-0285">Flavoprotein</keyword>
<dbReference type="PANTHER" id="PTHR46865:SF2">
    <property type="entry name" value="MONOOXYGENASE"/>
    <property type="match status" value="1"/>
</dbReference>
<reference evidence="5 6" key="1">
    <citation type="submission" date="2016-10" db="EMBL/GenBank/DDBJ databases">
        <title>Proteomics and genomics reveal pathogen-plant mechanisms compatible with a hemibiotrophic lifestyle of Diplodia corticola.</title>
        <authorList>
            <person name="Fernandes I."/>
            <person name="De Jonge R."/>
            <person name="Van De Peer Y."/>
            <person name="Devreese B."/>
            <person name="Alves A."/>
            <person name="Esteves A.C."/>
        </authorList>
    </citation>
    <scope>NUCLEOTIDE SEQUENCE [LARGE SCALE GENOMIC DNA]</scope>
    <source>
        <strain evidence="5 6">CBS 112549</strain>
    </source>
</reference>
<dbReference type="PANTHER" id="PTHR46865">
    <property type="entry name" value="OXIDOREDUCTASE-RELATED"/>
    <property type="match status" value="1"/>
</dbReference>
<keyword evidence="6" id="KW-1185">Reference proteome</keyword>
<comment type="caution">
    <text evidence="5">The sequence shown here is derived from an EMBL/GenBank/DDBJ whole genome shotgun (WGS) entry which is preliminary data.</text>
</comment>
<keyword evidence="2" id="KW-0274">FAD</keyword>
<keyword evidence="3" id="KW-0560">Oxidoreductase</keyword>
<evidence type="ECO:0000259" key="4">
    <source>
        <dbReference type="Pfam" id="PF01494"/>
    </source>
</evidence>
<organism evidence="5 6">
    <name type="scientific">Diplodia corticola</name>
    <dbReference type="NCBI Taxonomy" id="236234"/>
    <lineage>
        <taxon>Eukaryota</taxon>
        <taxon>Fungi</taxon>
        <taxon>Dikarya</taxon>
        <taxon>Ascomycota</taxon>
        <taxon>Pezizomycotina</taxon>
        <taxon>Dothideomycetes</taxon>
        <taxon>Dothideomycetes incertae sedis</taxon>
        <taxon>Botryosphaeriales</taxon>
        <taxon>Botryosphaeriaceae</taxon>
        <taxon>Diplodia</taxon>
    </lineage>
</organism>
<name>A0A1J9QXA5_9PEZI</name>
<evidence type="ECO:0000256" key="1">
    <source>
        <dbReference type="ARBA" id="ARBA00022630"/>
    </source>
</evidence>
<dbReference type="OrthoDB" id="655030at2759"/>
<dbReference type="PRINTS" id="PR00420">
    <property type="entry name" value="RNGMNOXGNASE"/>
</dbReference>
<evidence type="ECO:0000313" key="5">
    <source>
        <dbReference type="EMBL" id="OJD33017.1"/>
    </source>
</evidence>
<dbReference type="InterPro" id="IPR002938">
    <property type="entry name" value="FAD-bd"/>
</dbReference>
<dbReference type="InterPro" id="IPR051704">
    <property type="entry name" value="FAD_aromatic-hydroxylase"/>
</dbReference>
<evidence type="ECO:0000256" key="2">
    <source>
        <dbReference type="ARBA" id="ARBA00022827"/>
    </source>
</evidence>
<dbReference type="SUPFAM" id="SSF51905">
    <property type="entry name" value="FAD/NAD(P)-binding domain"/>
    <property type="match status" value="1"/>
</dbReference>
<evidence type="ECO:0000313" key="6">
    <source>
        <dbReference type="Proteomes" id="UP000183809"/>
    </source>
</evidence>
<dbReference type="InterPro" id="IPR036188">
    <property type="entry name" value="FAD/NAD-bd_sf"/>
</dbReference>
<dbReference type="RefSeq" id="XP_020129277.1">
    <property type="nucleotide sequence ID" value="XM_020274631.1"/>
</dbReference>
<dbReference type="Pfam" id="PF01494">
    <property type="entry name" value="FAD_binding_3"/>
    <property type="match status" value="1"/>
</dbReference>
<dbReference type="GO" id="GO:0071949">
    <property type="term" value="F:FAD binding"/>
    <property type="evidence" value="ECO:0007669"/>
    <property type="project" value="InterPro"/>
</dbReference>